<dbReference type="EMBL" id="JARIHO010000012">
    <property type="protein sequence ID" value="KAJ7351985.1"/>
    <property type="molecule type" value="Genomic_DNA"/>
</dbReference>
<organism evidence="2 3">
    <name type="scientific">Mycena albidolilacea</name>
    <dbReference type="NCBI Taxonomy" id="1033008"/>
    <lineage>
        <taxon>Eukaryota</taxon>
        <taxon>Fungi</taxon>
        <taxon>Dikarya</taxon>
        <taxon>Basidiomycota</taxon>
        <taxon>Agaricomycotina</taxon>
        <taxon>Agaricomycetes</taxon>
        <taxon>Agaricomycetidae</taxon>
        <taxon>Agaricales</taxon>
        <taxon>Marasmiineae</taxon>
        <taxon>Mycenaceae</taxon>
        <taxon>Mycena</taxon>
    </lineage>
</organism>
<sequence>MPAPPPVTPPRGPPPPYSPRTPATPQPPIVPLLAGSGPKPYPAGDYLIVRGIYTGDLNDNPVTTLTKKMDEIAASRPDLRDVKVVVSHFGRDDVPSTSCYIRLDPDTYPRSPDSEPRVDLLEWWLTAL</sequence>
<evidence type="ECO:0000313" key="3">
    <source>
        <dbReference type="Proteomes" id="UP001218218"/>
    </source>
</evidence>
<gene>
    <name evidence="2" type="ORF">DFH08DRAFT_646467</name>
</gene>
<proteinExistence type="predicted"/>
<evidence type="ECO:0000256" key="1">
    <source>
        <dbReference type="SAM" id="MobiDB-lite"/>
    </source>
</evidence>
<feature type="non-terminal residue" evidence="2">
    <location>
        <position position="128"/>
    </location>
</feature>
<reference evidence="2" key="1">
    <citation type="submission" date="2023-03" db="EMBL/GenBank/DDBJ databases">
        <title>Massive genome expansion in bonnet fungi (Mycena s.s.) driven by repeated elements and novel gene families across ecological guilds.</title>
        <authorList>
            <consortium name="Lawrence Berkeley National Laboratory"/>
            <person name="Harder C.B."/>
            <person name="Miyauchi S."/>
            <person name="Viragh M."/>
            <person name="Kuo A."/>
            <person name="Thoen E."/>
            <person name="Andreopoulos B."/>
            <person name="Lu D."/>
            <person name="Skrede I."/>
            <person name="Drula E."/>
            <person name="Henrissat B."/>
            <person name="Morin E."/>
            <person name="Kohler A."/>
            <person name="Barry K."/>
            <person name="LaButti K."/>
            <person name="Morin E."/>
            <person name="Salamov A."/>
            <person name="Lipzen A."/>
            <person name="Mereny Z."/>
            <person name="Hegedus B."/>
            <person name="Baldrian P."/>
            <person name="Stursova M."/>
            <person name="Weitz H."/>
            <person name="Taylor A."/>
            <person name="Grigoriev I.V."/>
            <person name="Nagy L.G."/>
            <person name="Martin F."/>
            <person name="Kauserud H."/>
        </authorList>
    </citation>
    <scope>NUCLEOTIDE SEQUENCE</scope>
    <source>
        <strain evidence="2">CBHHK002</strain>
    </source>
</reference>
<name>A0AAD7A868_9AGAR</name>
<protein>
    <submittedName>
        <fullName evidence="2">Uncharacterized protein</fullName>
    </submittedName>
</protein>
<feature type="region of interest" description="Disordered" evidence="1">
    <location>
        <begin position="1"/>
        <end position="36"/>
    </location>
</feature>
<accession>A0AAD7A868</accession>
<dbReference type="AlphaFoldDB" id="A0AAD7A868"/>
<keyword evidence="3" id="KW-1185">Reference proteome</keyword>
<dbReference type="Proteomes" id="UP001218218">
    <property type="component" value="Unassembled WGS sequence"/>
</dbReference>
<evidence type="ECO:0000313" key="2">
    <source>
        <dbReference type="EMBL" id="KAJ7351985.1"/>
    </source>
</evidence>
<comment type="caution">
    <text evidence="2">The sequence shown here is derived from an EMBL/GenBank/DDBJ whole genome shotgun (WGS) entry which is preliminary data.</text>
</comment>
<feature type="compositionally biased region" description="Pro residues" evidence="1">
    <location>
        <begin position="1"/>
        <end position="30"/>
    </location>
</feature>